<dbReference type="InterPro" id="IPR036942">
    <property type="entry name" value="Beta-barrel_TonB_sf"/>
</dbReference>
<evidence type="ECO:0000256" key="3">
    <source>
        <dbReference type="ARBA" id="ARBA00022452"/>
    </source>
</evidence>
<protein>
    <submittedName>
        <fullName evidence="14">TonB-dependent receptor</fullName>
    </submittedName>
</protein>
<evidence type="ECO:0000313" key="13">
    <source>
        <dbReference type="EMBL" id="KAA5277241.1"/>
    </source>
</evidence>
<organism evidence="14 16">
    <name type="scientific">Bacteroides eggerthii</name>
    <dbReference type="NCBI Taxonomy" id="28111"/>
    <lineage>
        <taxon>Bacteria</taxon>
        <taxon>Pseudomonadati</taxon>
        <taxon>Bacteroidota</taxon>
        <taxon>Bacteroidia</taxon>
        <taxon>Bacteroidales</taxon>
        <taxon>Bacteroidaceae</taxon>
        <taxon>Bacteroides</taxon>
    </lineage>
</organism>
<dbReference type="Proteomes" id="UP000283538">
    <property type="component" value="Unassembled WGS sequence"/>
</dbReference>
<dbReference type="InterPro" id="IPR039426">
    <property type="entry name" value="TonB-dep_rcpt-like"/>
</dbReference>
<dbReference type="SUPFAM" id="SSF56935">
    <property type="entry name" value="Porins"/>
    <property type="match status" value="1"/>
</dbReference>
<evidence type="ECO:0000313" key="14">
    <source>
        <dbReference type="EMBL" id="RHF11130.1"/>
    </source>
</evidence>
<dbReference type="InterPro" id="IPR037066">
    <property type="entry name" value="Plug_dom_sf"/>
</dbReference>
<dbReference type="Gene3D" id="2.40.170.20">
    <property type="entry name" value="TonB-dependent receptor, beta-barrel domain"/>
    <property type="match status" value="1"/>
</dbReference>
<dbReference type="Gene3D" id="2.170.130.10">
    <property type="entry name" value="TonB-dependent receptor, plug domain"/>
    <property type="match status" value="1"/>
</dbReference>
<evidence type="ECO:0000256" key="1">
    <source>
        <dbReference type="ARBA" id="ARBA00004571"/>
    </source>
</evidence>
<evidence type="ECO:0000256" key="6">
    <source>
        <dbReference type="ARBA" id="ARBA00023136"/>
    </source>
</evidence>
<dbReference type="PROSITE" id="PS52016">
    <property type="entry name" value="TONB_DEPENDENT_REC_3"/>
    <property type="match status" value="1"/>
</dbReference>
<dbReference type="InterPro" id="IPR000531">
    <property type="entry name" value="Beta-barrel_TonB"/>
</dbReference>
<feature type="signal peptide" evidence="10">
    <location>
        <begin position="1"/>
        <end position="22"/>
    </location>
</feature>
<keyword evidence="18" id="KW-1185">Reference proteome</keyword>
<comment type="caution">
    <text evidence="14">The sequence shown here is derived from an EMBL/GenBank/DDBJ whole genome shotgun (WGS) entry which is preliminary data.</text>
</comment>
<dbReference type="Proteomes" id="UP000291917">
    <property type="component" value="Unassembled WGS sequence"/>
</dbReference>
<sequence length="1070" mass="118091">MYKLKELFLMFILVFVSMSAYAQSLTVTGKVIDSEGYEVIGGSVTIKGAAGVGTVTDVNGNYSLKVNDASKDVLVFSYVGMTSQEVKVDGRSVIDVTLKADAVMLEEVVAIGYATVKRKDLTGSVASVNSKELSKVPTSDITQALAGRMAGVQVMQSEGAPGASISIRVRGGISITQSNEPLYIIDGFPSEDGMSTLDPAEIETIDILKDASATAIYGARGANGVVVITTKSGGKEGKATVTFDSYVGFKKVAKKLDVLSTREFALLDYERRYYSAFTAKNSTQEDLDKAVANFEALYGKYADIDANYANRAGIDWQDQTLGRTALTQNYRVGVSGGTDKLNYNLAYSYYDEEGAMVYSGNKKHNISFNMNHKLNDRLSITARISYDQMKIYGMGTSEGGDRFNKMQHILQYRPMVGINGTDDLLLGDEDPLLVDDTGNVMQNPLLSAAEETKDREYRTFQANGGFTLKLIKGLSFRNTTGMRYQTRRNDTFYGDKSITAKRSSINGSIQNIENSSFQTSNVLNYNWAGKGHDITAMLGQEYVNRWNRSFSAAAANFPNDDIGLGDLSLGLPTAVSSSENYDDKLLSFFARFNYGFKDKYLFTASFRADGSSKFGKNNKWGYFPAFSAAWRLGEEEFIKNLNIFSDLKVRLGYGMAGNNRIDSYVSLPMLTSVTYPNGDSTQPGYVSKQIPNPNLKWEANKTFNFGLDFGFFNQRLTISPEFYINRSSNLLLNAKLPTSSGYDSMVINAGETENKGIDLTINSTNIMTKDFTWNTAVTLSHNKNSVKKLTGEDVQLWEASFGYNQNTHIIGVNQPLGQMYGYVTDGLYQVSDFDYDEATKTYTLKDGVPYSGKKTDVKPGMWKFKNVDGSEDNKITENDKTVIGNAYPKFYGGINNTFTYKDFDLSIFLTYSFGNDVFNATKLTNTKTALQNKNVLDIANSSNRWVVVNKKGELITDPQEMADINKGKTVAAVYDNEIGDTYIHSWAVEDGSYLKLSNITLGYTFPRKMLSKIGISKLRLYATGSNLLTWTKYSGFDPEVSTMGSGLTPGVDFGAYPKSRSFVFGINLAF</sequence>
<evidence type="ECO:0000313" key="16">
    <source>
        <dbReference type="Proteomes" id="UP000283538"/>
    </source>
</evidence>
<dbReference type="NCBIfam" id="TIGR04057">
    <property type="entry name" value="SusC_RagA_signa"/>
    <property type="match status" value="1"/>
</dbReference>
<evidence type="ECO:0000256" key="2">
    <source>
        <dbReference type="ARBA" id="ARBA00022448"/>
    </source>
</evidence>
<gene>
    <name evidence="14" type="ORF">DW701_04350</name>
    <name evidence="15" type="ORF">EAJ03_00235</name>
    <name evidence="13" type="ORF">F2Z23_00230</name>
</gene>
<dbReference type="Pfam" id="PF00593">
    <property type="entry name" value="TonB_dep_Rec_b-barrel"/>
    <property type="match status" value="1"/>
</dbReference>
<dbReference type="EMBL" id="VVZX01000001">
    <property type="protein sequence ID" value="KAA5277241.1"/>
    <property type="molecule type" value="Genomic_DNA"/>
</dbReference>
<name>A0A414MH93_9BACE</name>
<evidence type="ECO:0000256" key="4">
    <source>
        <dbReference type="ARBA" id="ARBA00022692"/>
    </source>
</evidence>
<evidence type="ECO:0000313" key="18">
    <source>
        <dbReference type="Proteomes" id="UP000335496"/>
    </source>
</evidence>
<keyword evidence="10" id="KW-0732">Signal</keyword>
<evidence type="ECO:0000256" key="7">
    <source>
        <dbReference type="ARBA" id="ARBA00023237"/>
    </source>
</evidence>
<evidence type="ECO:0000313" key="15">
    <source>
        <dbReference type="EMBL" id="RYT78155.1"/>
    </source>
</evidence>
<keyword evidence="3 8" id="KW-1134">Transmembrane beta strand</keyword>
<dbReference type="Proteomes" id="UP000335496">
    <property type="component" value="Unassembled WGS sequence"/>
</dbReference>
<dbReference type="AlphaFoldDB" id="A0A414MH93"/>
<evidence type="ECO:0000256" key="8">
    <source>
        <dbReference type="PROSITE-ProRule" id="PRU01360"/>
    </source>
</evidence>
<reference evidence="15 17" key="3">
    <citation type="journal article" date="2019" name="Science, e1252229">
        <title>Invertible promoters mediate bacterial phase variation, antibiotic resistance, and host adaptation in the gut.</title>
        <authorList>
            <person name="Jiang X."/>
            <person name="Hall A.B."/>
            <person name="Arthur T.D."/>
            <person name="Plichta D.R."/>
            <person name="Covington C.T."/>
            <person name="Poyet M."/>
            <person name="Crothers J."/>
            <person name="Moses P.L."/>
            <person name="Tolonen A.C."/>
            <person name="Vlamakis H."/>
            <person name="Alm E.J."/>
            <person name="Xavier R.J."/>
        </authorList>
    </citation>
    <scope>NUCLEOTIDE SEQUENCE [LARGE SCALE GENOMIC DNA]</scope>
    <source>
        <strain evidence="15">Bj_0095</strain>
        <strain evidence="17">bj_0095</strain>
    </source>
</reference>
<evidence type="ECO:0000256" key="5">
    <source>
        <dbReference type="ARBA" id="ARBA00023077"/>
    </source>
</evidence>
<keyword evidence="7 8" id="KW-0998">Cell outer membrane</keyword>
<keyword evidence="4 8" id="KW-0812">Transmembrane</keyword>
<dbReference type="GO" id="GO:0009279">
    <property type="term" value="C:cell outer membrane"/>
    <property type="evidence" value="ECO:0007669"/>
    <property type="project" value="UniProtKB-SubCell"/>
</dbReference>
<dbReference type="EMBL" id="RCXL01000001">
    <property type="protein sequence ID" value="RYT78155.1"/>
    <property type="molecule type" value="Genomic_DNA"/>
</dbReference>
<reference evidence="13 18" key="2">
    <citation type="journal article" date="2019" name="Nat. Med.">
        <title>A library of human gut bacterial isolates paired with longitudinal multiomics data enables mechanistic microbiome research.</title>
        <authorList>
            <person name="Poyet M."/>
            <person name="Groussin M."/>
            <person name="Gibbons S.M."/>
            <person name="Avila-Pacheco J."/>
            <person name="Jiang X."/>
            <person name="Kearney S.M."/>
            <person name="Perrotta A.R."/>
            <person name="Berdy B."/>
            <person name="Zhao S."/>
            <person name="Lieberman T.D."/>
            <person name="Swanson P.K."/>
            <person name="Smith M."/>
            <person name="Roesemann S."/>
            <person name="Alexander J.E."/>
            <person name="Rich S.A."/>
            <person name="Livny J."/>
            <person name="Vlamakis H."/>
            <person name="Clish C."/>
            <person name="Bullock K."/>
            <person name="Deik A."/>
            <person name="Scott J."/>
            <person name="Pierce K.A."/>
            <person name="Xavier R.J."/>
            <person name="Alm E.J."/>
        </authorList>
    </citation>
    <scope>NUCLEOTIDE SEQUENCE [LARGE SCALE GENOMIC DNA]</scope>
    <source>
        <strain evidence="13 18">BIOML-A1</strain>
    </source>
</reference>
<evidence type="ECO:0000313" key="17">
    <source>
        <dbReference type="Proteomes" id="UP000291917"/>
    </source>
</evidence>
<dbReference type="InterPro" id="IPR023996">
    <property type="entry name" value="TonB-dep_OMP_SusC/RagA"/>
</dbReference>
<dbReference type="InterPro" id="IPR012910">
    <property type="entry name" value="Plug_dom"/>
</dbReference>
<dbReference type="Pfam" id="PF13715">
    <property type="entry name" value="CarbopepD_reg_2"/>
    <property type="match status" value="1"/>
</dbReference>
<feature type="chain" id="PRO_5044602566" evidence="10">
    <location>
        <begin position="23"/>
        <end position="1070"/>
    </location>
</feature>
<dbReference type="FunFam" id="2.170.130.10:FF:000008">
    <property type="entry name" value="SusC/RagA family TonB-linked outer membrane protein"/>
    <property type="match status" value="1"/>
</dbReference>
<evidence type="ECO:0000256" key="10">
    <source>
        <dbReference type="SAM" id="SignalP"/>
    </source>
</evidence>
<evidence type="ECO:0000259" key="12">
    <source>
        <dbReference type="Pfam" id="PF07715"/>
    </source>
</evidence>
<dbReference type="NCBIfam" id="TIGR04056">
    <property type="entry name" value="OMP_RagA_SusC"/>
    <property type="match status" value="1"/>
</dbReference>
<comment type="similarity">
    <text evidence="8 9">Belongs to the TonB-dependent receptor family.</text>
</comment>
<dbReference type="SUPFAM" id="SSF49464">
    <property type="entry name" value="Carboxypeptidase regulatory domain-like"/>
    <property type="match status" value="1"/>
</dbReference>
<feature type="domain" description="TonB-dependent receptor plug" evidence="12">
    <location>
        <begin position="118"/>
        <end position="225"/>
    </location>
</feature>
<reference evidence="14 16" key="1">
    <citation type="submission" date="2018-08" db="EMBL/GenBank/DDBJ databases">
        <title>A genome reference for cultivated species of the human gut microbiota.</title>
        <authorList>
            <person name="Zou Y."/>
            <person name="Xue W."/>
            <person name="Luo G."/>
        </authorList>
    </citation>
    <scope>NUCLEOTIDE SEQUENCE [LARGE SCALE GENOMIC DNA]</scope>
    <source>
        <strain evidence="14 16">AM26-26AC</strain>
    </source>
</reference>
<keyword evidence="2 8" id="KW-0813">Transport</keyword>
<dbReference type="RefSeq" id="WP_029429382.1">
    <property type="nucleotide sequence ID" value="NZ_JADNCV010000020.1"/>
</dbReference>
<dbReference type="Pfam" id="PF07715">
    <property type="entry name" value="Plug"/>
    <property type="match status" value="1"/>
</dbReference>
<dbReference type="EMBL" id="QSLA01000003">
    <property type="protein sequence ID" value="RHF11130.1"/>
    <property type="molecule type" value="Genomic_DNA"/>
</dbReference>
<proteinExistence type="inferred from homology"/>
<comment type="subcellular location">
    <subcellularLocation>
        <location evidence="1 8">Cell outer membrane</location>
        <topology evidence="1 8">Multi-pass membrane protein</topology>
    </subcellularLocation>
</comment>
<dbReference type="InterPro" id="IPR008969">
    <property type="entry name" value="CarboxyPept-like_regulatory"/>
</dbReference>
<dbReference type="InterPro" id="IPR023997">
    <property type="entry name" value="TonB-dep_OMP_SusC/RagA_CS"/>
</dbReference>
<keyword evidence="5 9" id="KW-0798">TonB box</keyword>
<evidence type="ECO:0000259" key="11">
    <source>
        <dbReference type="Pfam" id="PF00593"/>
    </source>
</evidence>
<accession>A0A414MH93</accession>
<feature type="domain" description="TonB-dependent receptor-like beta-barrel" evidence="11">
    <location>
        <begin position="449"/>
        <end position="828"/>
    </location>
</feature>
<keyword evidence="6 8" id="KW-0472">Membrane</keyword>
<evidence type="ECO:0000256" key="9">
    <source>
        <dbReference type="RuleBase" id="RU003357"/>
    </source>
</evidence>
<keyword evidence="14" id="KW-0675">Receptor</keyword>